<comment type="caution">
    <text evidence="3">The sequence shown here is derived from an EMBL/GenBank/DDBJ whole genome shotgun (WGS) entry which is preliminary data.</text>
</comment>
<dbReference type="SUPFAM" id="SSF110997">
    <property type="entry name" value="Sporulation related repeat"/>
    <property type="match status" value="1"/>
</dbReference>
<dbReference type="Pfam" id="PF03330">
    <property type="entry name" value="DPBB_1"/>
    <property type="match status" value="1"/>
</dbReference>
<dbReference type="InterPro" id="IPR036908">
    <property type="entry name" value="RlpA-like_sf"/>
</dbReference>
<dbReference type="InterPro" id="IPR009009">
    <property type="entry name" value="RlpA-like_DPBB"/>
</dbReference>
<reference evidence="3 4" key="1">
    <citation type="submission" date="2024-04" db="EMBL/GenBank/DDBJ databases">
        <title>Aurantiacibacter sp. DGU6 16S ribosomal RNA gene Genome sequencing and assembly.</title>
        <authorList>
            <person name="Park S."/>
        </authorList>
    </citation>
    <scope>NUCLEOTIDE SEQUENCE [LARGE SCALE GENOMIC DNA]</scope>
    <source>
        <strain evidence="3 4">DGU6</strain>
    </source>
</reference>
<evidence type="ECO:0000313" key="4">
    <source>
        <dbReference type="Proteomes" id="UP001497045"/>
    </source>
</evidence>
<dbReference type="RefSeq" id="WP_341672823.1">
    <property type="nucleotide sequence ID" value="NZ_JBBYHV010000001.1"/>
</dbReference>
<dbReference type="Gene3D" id="2.40.40.10">
    <property type="entry name" value="RlpA-like domain"/>
    <property type="match status" value="1"/>
</dbReference>
<dbReference type="PANTHER" id="PTHR34183:SF1">
    <property type="entry name" value="ENDOLYTIC PEPTIDOGLYCAN TRANSGLYCOSYLASE RLPA"/>
    <property type="match status" value="1"/>
</dbReference>
<proteinExistence type="predicted"/>
<dbReference type="InterPro" id="IPR007730">
    <property type="entry name" value="SPOR-like_dom"/>
</dbReference>
<gene>
    <name evidence="3" type="ORF">AAEO60_06420</name>
</gene>
<dbReference type="PANTHER" id="PTHR34183">
    <property type="entry name" value="ENDOLYTIC PEPTIDOGLYCAN TRANSGLYCOSYLASE RLPA"/>
    <property type="match status" value="1"/>
</dbReference>
<feature type="domain" description="SPOR" evidence="2">
    <location>
        <begin position="272"/>
        <end position="351"/>
    </location>
</feature>
<dbReference type="Pfam" id="PF05036">
    <property type="entry name" value="SPOR"/>
    <property type="match status" value="1"/>
</dbReference>
<protein>
    <submittedName>
        <fullName evidence="3">SPOR domain-containing protein</fullName>
    </submittedName>
</protein>
<organism evidence="3 4">
    <name type="scientific">Aurantiacibacter gilvus</name>
    <dbReference type="NCBI Taxonomy" id="3139141"/>
    <lineage>
        <taxon>Bacteria</taxon>
        <taxon>Pseudomonadati</taxon>
        <taxon>Pseudomonadota</taxon>
        <taxon>Alphaproteobacteria</taxon>
        <taxon>Sphingomonadales</taxon>
        <taxon>Erythrobacteraceae</taxon>
        <taxon>Aurantiacibacter</taxon>
    </lineage>
</organism>
<evidence type="ECO:0000313" key="3">
    <source>
        <dbReference type="EMBL" id="MEL1250301.1"/>
    </source>
</evidence>
<dbReference type="Proteomes" id="UP001497045">
    <property type="component" value="Unassembled WGS sequence"/>
</dbReference>
<accession>A0ABU9IDN7</accession>
<evidence type="ECO:0000259" key="2">
    <source>
        <dbReference type="PROSITE" id="PS51724"/>
    </source>
</evidence>
<keyword evidence="4" id="KW-1185">Reference proteome</keyword>
<dbReference type="InterPro" id="IPR036680">
    <property type="entry name" value="SPOR-like_sf"/>
</dbReference>
<sequence length="352" mass="36546">MRLPNSRIVRAFPRTALTIILVAGLAGCGGGGNSAQLASVSAPRATTGPAADYPVTVGEPYTVDGTLYTPIDTMNYDEVGYLALDDDAMGYTAAHHTLAFPSYVEVTSLETGRTVLVRVERRGPVASNALIALSPAAMAQLGGNVDTPVRVRRVNPPEEHRALLRASNAAPLRMDTPMSLVNVLRRRLPDSGSAPLQADAQPQPVENVEVAASTASAAPTLPAAPAPAARPELPQFAPGAAPATPAEALAEAFVEVAEAETREPVETPEIAEAAPGPVATQPAEGRFLVQAAAFSNPDNARRAANVLGGEVTRSGAYYRVRTGPFATRGEAEASLANVRRAGYTDARILTSG</sequence>
<name>A0ABU9IDN7_9SPHN</name>
<dbReference type="Gene3D" id="3.30.70.1070">
    <property type="entry name" value="Sporulation related repeat"/>
    <property type="match status" value="1"/>
</dbReference>
<dbReference type="PROSITE" id="PS51257">
    <property type="entry name" value="PROKAR_LIPOPROTEIN"/>
    <property type="match status" value="1"/>
</dbReference>
<dbReference type="PROSITE" id="PS51724">
    <property type="entry name" value="SPOR"/>
    <property type="match status" value="1"/>
</dbReference>
<feature type="region of interest" description="Disordered" evidence="1">
    <location>
        <begin position="192"/>
        <end position="213"/>
    </location>
</feature>
<dbReference type="EMBL" id="JBBYHV010000001">
    <property type="protein sequence ID" value="MEL1250301.1"/>
    <property type="molecule type" value="Genomic_DNA"/>
</dbReference>
<evidence type="ECO:0000256" key="1">
    <source>
        <dbReference type="SAM" id="MobiDB-lite"/>
    </source>
</evidence>
<dbReference type="CDD" id="cd22268">
    <property type="entry name" value="DPBB_RlpA-like"/>
    <property type="match status" value="1"/>
</dbReference>